<evidence type="ECO:0000313" key="3">
    <source>
        <dbReference type="Proteomes" id="UP001596074"/>
    </source>
</evidence>
<accession>A0ABW1AF41</accession>
<evidence type="ECO:0000313" key="2">
    <source>
        <dbReference type="EMBL" id="MFC5753139.1"/>
    </source>
</evidence>
<organism evidence="2 3">
    <name type="scientific">Actinomadura rugatobispora</name>
    <dbReference type="NCBI Taxonomy" id="1994"/>
    <lineage>
        <taxon>Bacteria</taxon>
        <taxon>Bacillati</taxon>
        <taxon>Actinomycetota</taxon>
        <taxon>Actinomycetes</taxon>
        <taxon>Streptosporangiales</taxon>
        <taxon>Thermomonosporaceae</taxon>
        <taxon>Actinomadura</taxon>
    </lineage>
</organism>
<gene>
    <name evidence="2" type="ORF">ACFPZN_46635</name>
</gene>
<protein>
    <recommendedName>
        <fullName evidence="4">DUF3558 domain-containing protein</fullName>
    </recommendedName>
</protein>
<comment type="caution">
    <text evidence="2">The sequence shown here is derived from an EMBL/GenBank/DDBJ whole genome shotgun (WGS) entry which is preliminary data.</text>
</comment>
<reference evidence="3" key="1">
    <citation type="journal article" date="2019" name="Int. J. Syst. Evol. Microbiol.">
        <title>The Global Catalogue of Microorganisms (GCM) 10K type strain sequencing project: providing services to taxonomists for standard genome sequencing and annotation.</title>
        <authorList>
            <consortium name="The Broad Institute Genomics Platform"/>
            <consortium name="The Broad Institute Genome Sequencing Center for Infectious Disease"/>
            <person name="Wu L."/>
            <person name="Ma J."/>
        </authorList>
    </citation>
    <scope>NUCLEOTIDE SEQUENCE [LARGE SCALE GENOMIC DNA]</scope>
    <source>
        <strain evidence="3">KCTC 42087</strain>
    </source>
</reference>
<feature type="region of interest" description="Disordered" evidence="1">
    <location>
        <begin position="1"/>
        <end position="25"/>
    </location>
</feature>
<evidence type="ECO:0008006" key="4">
    <source>
        <dbReference type="Google" id="ProtNLM"/>
    </source>
</evidence>
<sequence>MLVSVGGCSEGTSGAPSPTAASSSALTFSSAEAGMRGLAARMGCTPQTRGRPSDYRQAICTTASGRYVINTFDDEKGQREWLRHSAMYGGTYLVGPRWVLVSTPRSLESARGRLGGRVQSARSVQ</sequence>
<keyword evidence="3" id="KW-1185">Reference proteome</keyword>
<dbReference type="EMBL" id="JBHSON010000104">
    <property type="protein sequence ID" value="MFC5753139.1"/>
    <property type="molecule type" value="Genomic_DNA"/>
</dbReference>
<proteinExistence type="predicted"/>
<dbReference type="Proteomes" id="UP001596074">
    <property type="component" value="Unassembled WGS sequence"/>
</dbReference>
<name>A0ABW1AF41_9ACTN</name>
<dbReference type="RefSeq" id="WP_378289850.1">
    <property type="nucleotide sequence ID" value="NZ_JBHSON010000104.1"/>
</dbReference>
<feature type="compositionally biased region" description="Low complexity" evidence="1">
    <location>
        <begin position="12"/>
        <end position="25"/>
    </location>
</feature>
<evidence type="ECO:0000256" key="1">
    <source>
        <dbReference type="SAM" id="MobiDB-lite"/>
    </source>
</evidence>